<organism evidence="9 10">
    <name type="scientific">Paraburkholderia ginsengisoli</name>
    <dbReference type="NCBI Taxonomy" id="311231"/>
    <lineage>
        <taxon>Bacteria</taxon>
        <taxon>Pseudomonadati</taxon>
        <taxon>Pseudomonadota</taxon>
        <taxon>Betaproteobacteria</taxon>
        <taxon>Burkholderiales</taxon>
        <taxon>Burkholderiaceae</taxon>
        <taxon>Paraburkholderia</taxon>
    </lineage>
</organism>
<accession>A0A7T4N925</accession>
<evidence type="ECO:0000256" key="3">
    <source>
        <dbReference type="ARBA" id="ARBA00022475"/>
    </source>
</evidence>
<keyword evidence="10" id="KW-1185">Reference proteome</keyword>
<proteinExistence type="inferred from homology"/>
<dbReference type="GO" id="GO:0010438">
    <property type="term" value="P:cellular response to sulfur starvation"/>
    <property type="evidence" value="ECO:0007669"/>
    <property type="project" value="TreeGrafter"/>
</dbReference>
<feature type="domain" description="ABC transmembrane type-1" evidence="8">
    <location>
        <begin position="88"/>
        <end position="272"/>
    </location>
</feature>
<dbReference type="GO" id="GO:0005886">
    <property type="term" value="C:plasma membrane"/>
    <property type="evidence" value="ECO:0007669"/>
    <property type="project" value="UniProtKB-SubCell"/>
</dbReference>
<evidence type="ECO:0000259" key="8">
    <source>
        <dbReference type="PROSITE" id="PS50928"/>
    </source>
</evidence>
<evidence type="ECO:0000256" key="5">
    <source>
        <dbReference type="ARBA" id="ARBA00022989"/>
    </source>
</evidence>
<feature type="transmembrane region" description="Helical" evidence="7">
    <location>
        <begin position="154"/>
        <end position="173"/>
    </location>
</feature>
<name>A0A7T4N925_9BURK</name>
<keyword evidence="4 7" id="KW-0812">Transmembrane</keyword>
<dbReference type="Proteomes" id="UP000595610">
    <property type="component" value="Chromosome 2"/>
</dbReference>
<dbReference type="PANTHER" id="PTHR30151:SF25">
    <property type="entry name" value="TAURINE TRANSPORT SYSTEM PERMEASE PROTEIN TAUC"/>
    <property type="match status" value="1"/>
</dbReference>
<evidence type="ECO:0000256" key="7">
    <source>
        <dbReference type="RuleBase" id="RU363032"/>
    </source>
</evidence>
<dbReference type="CDD" id="cd06261">
    <property type="entry name" value="TM_PBP2"/>
    <property type="match status" value="1"/>
</dbReference>
<dbReference type="SUPFAM" id="SSF161098">
    <property type="entry name" value="MetI-like"/>
    <property type="match status" value="1"/>
</dbReference>
<dbReference type="PANTHER" id="PTHR30151">
    <property type="entry name" value="ALKANE SULFONATE ABC TRANSPORTER-RELATED, MEMBRANE SUBUNIT"/>
    <property type="match status" value="1"/>
</dbReference>
<keyword evidence="5 7" id="KW-1133">Transmembrane helix</keyword>
<feature type="transmembrane region" description="Helical" evidence="7">
    <location>
        <begin position="245"/>
        <end position="271"/>
    </location>
</feature>
<feature type="transmembrane region" description="Helical" evidence="7">
    <location>
        <begin position="126"/>
        <end position="148"/>
    </location>
</feature>
<dbReference type="FunFam" id="1.10.3720.10:FF:000003">
    <property type="entry name" value="Aliphatic sulfonate ABC transporter permease"/>
    <property type="match status" value="1"/>
</dbReference>
<evidence type="ECO:0000256" key="1">
    <source>
        <dbReference type="ARBA" id="ARBA00004651"/>
    </source>
</evidence>
<dbReference type="InterPro" id="IPR000515">
    <property type="entry name" value="MetI-like"/>
</dbReference>
<evidence type="ECO:0000256" key="2">
    <source>
        <dbReference type="ARBA" id="ARBA00022448"/>
    </source>
</evidence>
<dbReference type="EMBL" id="CP066076">
    <property type="protein sequence ID" value="QQC67499.1"/>
    <property type="molecule type" value="Genomic_DNA"/>
</dbReference>
<dbReference type="InterPro" id="IPR035906">
    <property type="entry name" value="MetI-like_sf"/>
</dbReference>
<evidence type="ECO:0000313" key="10">
    <source>
        <dbReference type="Proteomes" id="UP000595610"/>
    </source>
</evidence>
<feature type="transmembrane region" description="Helical" evidence="7">
    <location>
        <begin position="94"/>
        <end position="114"/>
    </location>
</feature>
<evidence type="ECO:0000256" key="4">
    <source>
        <dbReference type="ARBA" id="ARBA00022692"/>
    </source>
</evidence>
<dbReference type="AlphaFoldDB" id="A0A7T4N925"/>
<feature type="transmembrane region" description="Helical" evidence="7">
    <location>
        <begin position="194"/>
        <end position="215"/>
    </location>
</feature>
<dbReference type="GO" id="GO:0042918">
    <property type="term" value="P:alkanesulfonate transmembrane transport"/>
    <property type="evidence" value="ECO:0007669"/>
    <property type="project" value="UniProtKB-ARBA"/>
</dbReference>
<evidence type="ECO:0000256" key="6">
    <source>
        <dbReference type="ARBA" id="ARBA00023136"/>
    </source>
</evidence>
<dbReference type="Gene3D" id="1.10.3720.10">
    <property type="entry name" value="MetI-like"/>
    <property type="match status" value="1"/>
</dbReference>
<evidence type="ECO:0000313" key="9">
    <source>
        <dbReference type="EMBL" id="QQC67499.1"/>
    </source>
</evidence>
<dbReference type="Pfam" id="PF00528">
    <property type="entry name" value="BPD_transp_1"/>
    <property type="match status" value="1"/>
</dbReference>
<reference evidence="9 10" key="1">
    <citation type="submission" date="2020-12" db="EMBL/GenBank/DDBJ databases">
        <title>FDA dAtabase for Regulatory Grade micrObial Sequences (FDA-ARGOS): Supporting development and validation of Infectious Disease Dx tests.</title>
        <authorList>
            <person name="Nelson B."/>
            <person name="Plummer A."/>
            <person name="Tallon L."/>
            <person name="Sadzewicz L."/>
            <person name="Zhao X."/>
            <person name="Boylan J."/>
            <person name="Ott S."/>
            <person name="Bowen H."/>
            <person name="Vavikolanu K."/>
            <person name="Mehta A."/>
            <person name="Aluvathingal J."/>
            <person name="Nadendla S."/>
            <person name="Myers T."/>
            <person name="Yan Y."/>
            <person name="Sichtig H."/>
        </authorList>
    </citation>
    <scope>NUCLEOTIDE SEQUENCE [LARGE SCALE GENOMIC DNA]</scope>
    <source>
        <strain evidence="9 10">FDAARGOS_1049</strain>
    </source>
</reference>
<comment type="subcellular location">
    <subcellularLocation>
        <location evidence="1 7">Cell membrane</location>
        <topology evidence="1 7">Multi-pass membrane protein</topology>
    </subcellularLocation>
</comment>
<protein>
    <submittedName>
        <fullName evidence="9">ABC transporter permease</fullName>
    </submittedName>
</protein>
<dbReference type="PROSITE" id="PS50928">
    <property type="entry name" value="ABC_TM1"/>
    <property type="match status" value="1"/>
</dbReference>
<feature type="transmembrane region" description="Helical" evidence="7">
    <location>
        <begin position="32"/>
        <end position="49"/>
    </location>
</feature>
<keyword evidence="3" id="KW-1003">Cell membrane</keyword>
<comment type="similarity">
    <text evidence="7">Belongs to the binding-protein-dependent transport system permease family.</text>
</comment>
<keyword evidence="2 7" id="KW-0813">Transport</keyword>
<sequence>MQAVAFCCNDAHRIPRGDDVLLAIRSIRSPRLACSLATLGATLALWYTLTGLTGLVGPSRLPAPAEVWQALLQVAGEGYADGRLDQHIVQSVKLVLYGFFTAAATGVPLGLWMGQSRRAQAFFNPIFSMLRPIPPLAWIPLAIVWLGLGDAAKVMVIWFAAFVPCVINSFAGVRNLDPALLEAADMLGLRRGQFVREVMLPGALPMIFTGLRLSLQASWTTLVAGELIGAVRGLGHLLTQGSLDIFPAMIFVAMLSVALCGWLMTVLLGMIENRSMPWRPSR</sequence>
<gene>
    <name evidence="9" type="ORF">I6I06_21500</name>
</gene>
<keyword evidence="6 7" id="KW-0472">Membrane</keyword>
<dbReference type="KEGG" id="pgis:I6I06_21500"/>